<comment type="similarity">
    <text evidence="5 14 16">Belongs to the RNase HII family.</text>
</comment>
<proteinExistence type="inferred from homology"/>
<evidence type="ECO:0000256" key="1">
    <source>
        <dbReference type="ARBA" id="ARBA00000077"/>
    </source>
</evidence>
<evidence type="ECO:0000313" key="19">
    <source>
        <dbReference type="Proteomes" id="UP000231098"/>
    </source>
</evidence>
<dbReference type="AlphaFoldDB" id="A0A2H0XC65"/>
<dbReference type="PANTHER" id="PTHR10954">
    <property type="entry name" value="RIBONUCLEASE H2 SUBUNIT A"/>
    <property type="match status" value="1"/>
</dbReference>
<dbReference type="InterPro" id="IPR022898">
    <property type="entry name" value="RNase_HII"/>
</dbReference>
<dbReference type="Proteomes" id="UP000231098">
    <property type="component" value="Unassembled WGS sequence"/>
</dbReference>
<dbReference type="GO" id="GO:0005737">
    <property type="term" value="C:cytoplasm"/>
    <property type="evidence" value="ECO:0007669"/>
    <property type="project" value="UniProtKB-SubCell"/>
</dbReference>
<feature type="domain" description="RNase H type-2" evidence="17">
    <location>
        <begin position="20"/>
        <end position="200"/>
    </location>
</feature>
<evidence type="ECO:0000256" key="10">
    <source>
        <dbReference type="ARBA" id="ARBA00022723"/>
    </source>
</evidence>
<feature type="binding site" evidence="14 15">
    <location>
        <position position="26"/>
    </location>
    <ligand>
        <name>a divalent metal cation</name>
        <dbReference type="ChEBI" id="CHEBI:60240"/>
    </ligand>
</feature>
<comment type="catalytic activity">
    <reaction evidence="1 14 15 16">
        <text>Endonucleolytic cleavage to 5'-phosphomonoester.</text>
        <dbReference type="EC" id="3.1.26.4"/>
    </reaction>
</comment>
<reference evidence="19" key="1">
    <citation type="submission" date="2017-09" db="EMBL/GenBank/DDBJ databases">
        <title>Depth-based differentiation of microbial function through sediment-hosted aquifers and enrichment of novel symbionts in the deep terrestrial subsurface.</title>
        <authorList>
            <person name="Probst A.J."/>
            <person name="Ladd B."/>
            <person name="Jarett J.K."/>
            <person name="Geller-Mcgrath D.E."/>
            <person name="Sieber C.M.K."/>
            <person name="Emerson J.B."/>
            <person name="Anantharaman K."/>
            <person name="Thomas B.C."/>
            <person name="Malmstrom R."/>
            <person name="Stieglmeier M."/>
            <person name="Klingl A."/>
            <person name="Woyke T."/>
            <person name="Ryan C.M."/>
            <person name="Banfield J.F."/>
        </authorList>
    </citation>
    <scope>NUCLEOTIDE SEQUENCE [LARGE SCALE GENOMIC DNA]</scope>
</reference>
<evidence type="ECO:0000256" key="3">
    <source>
        <dbReference type="ARBA" id="ARBA00004065"/>
    </source>
</evidence>
<evidence type="ECO:0000256" key="12">
    <source>
        <dbReference type="ARBA" id="ARBA00022801"/>
    </source>
</evidence>
<dbReference type="InterPro" id="IPR024567">
    <property type="entry name" value="RNase_HII/HIII_dom"/>
</dbReference>
<evidence type="ECO:0000256" key="7">
    <source>
        <dbReference type="ARBA" id="ARBA00019179"/>
    </source>
</evidence>
<evidence type="ECO:0000256" key="15">
    <source>
        <dbReference type="PROSITE-ProRule" id="PRU01319"/>
    </source>
</evidence>
<feature type="binding site" evidence="14 15">
    <location>
        <position position="119"/>
    </location>
    <ligand>
        <name>a divalent metal cation</name>
        <dbReference type="ChEBI" id="CHEBI:60240"/>
    </ligand>
</feature>
<keyword evidence="13 14" id="KW-0464">Manganese</keyword>
<dbReference type="EMBL" id="PEYV01000019">
    <property type="protein sequence ID" value="PIS21759.1"/>
    <property type="molecule type" value="Genomic_DNA"/>
</dbReference>
<dbReference type="GO" id="GO:0030145">
    <property type="term" value="F:manganese ion binding"/>
    <property type="evidence" value="ECO:0007669"/>
    <property type="project" value="UniProtKB-UniRule"/>
</dbReference>
<dbReference type="GO" id="GO:0032299">
    <property type="term" value="C:ribonuclease H2 complex"/>
    <property type="evidence" value="ECO:0007669"/>
    <property type="project" value="TreeGrafter"/>
</dbReference>
<evidence type="ECO:0000256" key="4">
    <source>
        <dbReference type="ARBA" id="ARBA00004496"/>
    </source>
</evidence>
<evidence type="ECO:0000256" key="11">
    <source>
        <dbReference type="ARBA" id="ARBA00022759"/>
    </source>
</evidence>
<accession>A0A2H0XC65</accession>
<keyword evidence="9 14" id="KW-0540">Nuclease</keyword>
<dbReference type="NCBIfam" id="NF000595">
    <property type="entry name" value="PRK00015.1-3"/>
    <property type="match status" value="1"/>
</dbReference>
<evidence type="ECO:0000256" key="13">
    <source>
        <dbReference type="ARBA" id="ARBA00023211"/>
    </source>
</evidence>
<evidence type="ECO:0000256" key="14">
    <source>
        <dbReference type="HAMAP-Rule" id="MF_00052"/>
    </source>
</evidence>
<evidence type="ECO:0000256" key="6">
    <source>
        <dbReference type="ARBA" id="ARBA00012180"/>
    </source>
</evidence>
<dbReference type="InterPro" id="IPR012337">
    <property type="entry name" value="RNaseH-like_sf"/>
</dbReference>
<evidence type="ECO:0000313" key="18">
    <source>
        <dbReference type="EMBL" id="PIS21759.1"/>
    </source>
</evidence>
<evidence type="ECO:0000256" key="9">
    <source>
        <dbReference type="ARBA" id="ARBA00022722"/>
    </source>
</evidence>
<comment type="cofactor">
    <cofactor evidence="14 15">
        <name>Mn(2+)</name>
        <dbReference type="ChEBI" id="CHEBI:29035"/>
    </cofactor>
    <cofactor evidence="14 15">
        <name>Mg(2+)</name>
        <dbReference type="ChEBI" id="CHEBI:18420"/>
    </cofactor>
    <text evidence="14 15">Manganese or magnesium. Binds 1 divalent metal ion per monomer in the absence of substrate. May bind a second metal ion after substrate binding.</text>
</comment>
<organism evidence="18 19">
    <name type="scientific">candidate division WWE3 bacterium CG08_land_8_20_14_0_20_41_15</name>
    <dbReference type="NCBI Taxonomy" id="1975086"/>
    <lineage>
        <taxon>Bacteria</taxon>
        <taxon>Katanobacteria</taxon>
    </lineage>
</organism>
<dbReference type="GO" id="GO:0004523">
    <property type="term" value="F:RNA-DNA hybrid ribonuclease activity"/>
    <property type="evidence" value="ECO:0007669"/>
    <property type="project" value="UniProtKB-UniRule"/>
</dbReference>
<dbReference type="GO" id="GO:0043137">
    <property type="term" value="P:DNA replication, removal of RNA primer"/>
    <property type="evidence" value="ECO:0007669"/>
    <property type="project" value="TreeGrafter"/>
</dbReference>
<keyword evidence="12 14" id="KW-0378">Hydrolase</keyword>
<comment type="function">
    <text evidence="3 14 16">Endonuclease that specifically degrades the RNA of RNA-DNA hybrids.</text>
</comment>
<comment type="subcellular location">
    <subcellularLocation>
        <location evidence="4 14">Cytoplasm</location>
    </subcellularLocation>
</comment>
<dbReference type="SUPFAM" id="SSF53098">
    <property type="entry name" value="Ribonuclease H-like"/>
    <property type="match status" value="1"/>
</dbReference>
<evidence type="ECO:0000256" key="5">
    <source>
        <dbReference type="ARBA" id="ARBA00007383"/>
    </source>
</evidence>
<dbReference type="InterPro" id="IPR001352">
    <property type="entry name" value="RNase_HII/HIII"/>
</dbReference>
<keyword evidence="11 14" id="KW-0255">Endonuclease</keyword>
<protein>
    <recommendedName>
        <fullName evidence="7 14">Ribonuclease HII</fullName>
        <shortName evidence="14">RNase HII</shortName>
        <ecNumber evidence="6 14">3.1.26.4</ecNumber>
    </recommendedName>
</protein>
<dbReference type="Pfam" id="PF01351">
    <property type="entry name" value="RNase_HII"/>
    <property type="match status" value="1"/>
</dbReference>
<dbReference type="InterPro" id="IPR036397">
    <property type="entry name" value="RNaseH_sf"/>
</dbReference>
<keyword evidence="10 14" id="KW-0479">Metal-binding</keyword>
<evidence type="ECO:0000256" key="16">
    <source>
        <dbReference type="RuleBase" id="RU003515"/>
    </source>
</evidence>
<comment type="cofactor">
    <cofactor evidence="2">
        <name>Mg(2+)</name>
        <dbReference type="ChEBI" id="CHEBI:18420"/>
    </cofactor>
</comment>
<dbReference type="PROSITE" id="PS51975">
    <property type="entry name" value="RNASE_H_2"/>
    <property type="match status" value="1"/>
</dbReference>
<gene>
    <name evidence="14" type="primary">rnhB</name>
    <name evidence="18" type="ORF">COT51_00980</name>
</gene>
<sequence>MICKPATLEFEKELFEKGFLFVAGIDEVGRGPIAGPIVAAVVVLSKETRLPNEIADSKMLSEKKREYLSEKIKESAIDFAFGEVSANFIDKMGIARANQLAFFEAIENLRKPANYFLTDYFKIPVISSLIQRPVLGGDKLCVSVAAASIIAKVYRDNIMKKLGEEFPMYSWDKNKGYGTKKHYEALRKYGLTKHHRVSFL</sequence>
<evidence type="ECO:0000256" key="8">
    <source>
        <dbReference type="ARBA" id="ARBA00022490"/>
    </source>
</evidence>
<evidence type="ECO:0000259" key="17">
    <source>
        <dbReference type="PROSITE" id="PS51975"/>
    </source>
</evidence>
<name>A0A2H0XC65_UNCKA</name>
<dbReference type="GO" id="GO:0003723">
    <property type="term" value="F:RNA binding"/>
    <property type="evidence" value="ECO:0007669"/>
    <property type="project" value="UniProtKB-UniRule"/>
</dbReference>
<dbReference type="CDD" id="cd07182">
    <property type="entry name" value="RNase_HII_bacteria_HII_like"/>
    <property type="match status" value="1"/>
</dbReference>
<dbReference type="HAMAP" id="MF_00052_B">
    <property type="entry name" value="RNase_HII_B"/>
    <property type="match status" value="1"/>
</dbReference>
<comment type="caution">
    <text evidence="18">The sequence shown here is derived from an EMBL/GenBank/DDBJ whole genome shotgun (WGS) entry which is preliminary data.</text>
</comment>
<dbReference type="PANTHER" id="PTHR10954:SF18">
    <property type="entry name" value="RIBONUCLEASE HII"/>
    <property type="match status" value="1"/>
</dbReference>
<dbReference type="GO" id="GO:0006298">
    <property type="term" value="P:mismatch repair"/>
    <property type="evidence" value="ECO:0007669"/>
    <property type="project" value="TreeGrafter"/>
</dbReference>
<keyword evidence="8 14" id="KW-0963">Cytoplasm</keyword>
<dbReference type="EC" id="3.1.26.4" evidence="6 14"/>
<feature type="binding site" evidence="14 15">
    <location>
        <position position="27"/>
    </location>
    <ligand>
        <name>a divalent metal cation</name>
        <dbReference type="ChEBI" id="CHEBI:60240"/>
    </ligand>
</feature>
<evidence type="ECO:0000256" key="2">
    <source>
        <dbReference type="ARBA" id="ARBA00001946"/>
    </source>
</evidence>
<dbReference type="Gene3D" id="3.30.420.10">
    <property type="entry name" value="Ribonuclease H-like superfamily/Ribonuclease H"/>
    <property type="match status" value="1"/>
</dbReference>